<dbReference type="GO" id="GO:0008983">
    <property type="term" value="F:protein-glutamate O-methyltransferase activity"/>
    <property type="evidence" value="ECO:0007669"/>
    <property type="project" value="UniProtKB-EC"/>
</dbReference>
<dbReference type="Pfam" id="PF01739">
    <property type="entry name" value="CheR"/>
    <property type="match status" value="1"/>
</dbReference>
<accession>A0A853FZN5</accession>
<dbReference type="Gene3D" id="1.10.155.10">
    <property type="entry name" value="Chemotaxis receptor methyltransferase CheR, N-terminal domain"/>
    <property type="match status" value="1"/>
</dbReference>
<keyword evidence="3 5" id="KW-0808">Transferase</keyword>
<dbReference type="Proteomes" id="UP000559809">
    <property type="component" value="Unassembled WGS sequence"/>
</dbReference>
<dbReference type="EMBL" id="JACCEM010000002">
    <property type="protein sequence ID" value="NYT48280.1"/>
    <property type="molecule type" value="Genomic_DNA"/>
</dbReference>
<reference evidence="8 9" key="1">
    <citation type="submission" date="2020-07" db="EMBL/GenBank/DDBJ databases">
        <title>Taxonomic revisions and descriptions of new bacterial species based on genomic comparisons in the high-G+C-content subgroup of the family Alcaligenaceae.</title>
        <authorList>
            <person name="Szabo A."/>
            <person name="Felfoldi T."/>
        </authorList>
    </citation>
    <scope>NUCLEOTIDE SEQUENCE [LARGE SCALE GENOMIC DNA]</scope>
    <source>
        <strain evidence="8 9">LMG 24012</strain>
    </source>
</reference>
<feature type="binding site" evidence="6">
    <location>
        <position position="78"/>
    </location>
    <ligand>
        <name>S-adenosyl-L-methionine</name>
        <dbReference type="ChEBI" id="CHEBI:59789"/>
    </ligand>
</feature>
<feature type="domain" description="CheR-type methyltransferase" evidence="7">
    <location>
        <begin position="1"/>
        <end position="273"/>
    </location>
</feature>
<feature type="binding site" evidence="6">
    <location>
        <position position="142"/>
    </location>
    <ligand>
        <name>S-adenosyl-L-methionine</name>
        <dbReference type="ChEBI" id="CHEBI:59789"/>
    </ligand>
</feature>
<feature type="binding site" evidence="6">
    <location>
        <position position="84"/>
    </location>
    <ligand>
        <name>S-adenosyl-L-methionine</name>
        <dbReference type="ChEBI" id="CHEBI:59789"/>
    </ligand>
</feature>
<comment type="function">
    <text evidence="5">Methylation of the membrane-bound methyl-accepting chemotaxis proteins (MCP) to form gamma-glutamyl methyl ester residues in MCP.</text>
</comment>
<feature type="binding site" evidence="6">
    <location>
        <position position="80"/>
    </location>
    <ligand>
        <name>S-adenosyl-L-methionine</name>
        <dbReference type="ChEBI" id="CHEBI:59789"/>
    </ligand>
</feature>
<dbReference type="EC" id="2.1.1.80" evidence="5"/>
<protein>
    <recommendedName>
        <fullName evidence="5">Chemotaxis protein methyltransferase</fullName>
        <ecNumber evidence="5">2.1.1.80</ecNumber>
    </recommendedName>
</protein>
<dbReference type="Pfam" id="PF03705">
    <property type="entry name" value="CheR_N"/>
    <property type="match status" value="1"/>
</dbReference>
<evidence type="ECO:0000256" key="6">
    <source>
        <dbReference type="PIRSR" id="PIRSR000410-1"/>
    </source>
</evidence>
<keyword evidence="9" id="KW-1185">Reference proteome</keyword>
<sequence length="277" mass="31232">MKELGITDAEFARFQRLIHEIAGISLADSKKVLLVGRLGKRLRALQLDSFSRYLDLVTGAGAGNAQERQAMVDLLTTNETYFFREQAHFDYLRNTIVPQHPPQQPLEIWSAAASTGEEIYTLAMVLADCLGVQGAWNILGSDISTQVLATAARGHYWLERTRGLPAEYLHKYCLKGVRSQEGSFLIAPELRRHTRFMQINLNAPLPDIGRFHVVFLRNVMIYFDNHTKREVVARIVQKLHPGGYLIVGHSESLNGINDSVKLVRPTIYRLPPAQART</sequence>
<feature type="binding site" evidence="6">
    <location>
        <begin position="200"/>
        <end position="201"/>
    </location>
    <ligand>
        <name>S-adenosyl-L-methionine</name>
        <dbReference type="ChEBI" id="CHEBI:59789"/>
    </ligand>
</feature>
<evidence type="ECO:0000313" key="9">
    <source>
        <dbReference type="Proteomes" id="UP000559809"/>
    </source>
</evidence>
<dbReference type="SUPFAM" id="SSF53335">
    <property type="entry name" value="S-adenosyl-L-methionine-dependent methyltransferases"/>
    <property type="match status" value="1"/>
</dbReference>
<evidence type="ECO:0000313" key="8">
    <source>
        <dbReference type="EMBL" id="NYT48280.1"/>
    </source>
</evidence>
<dbReference type="InterPro" id="IPR029063">
    <property type="entry name" value="SAM-dependent_MTases_sf"/>
</dbReference>
<gene>
    <name evidence="8" type="ORF">H0A72_03045</name>
</gene>
<dbReference type="AlphaFoldDB" id="A0A853FZN5"/>
<dbReference type="PANTHER" id="PTHR24422">
    <property type="entry name" value="CHEMOTAXIS PROTEIN METHYLTRANSFERASE"/>
    <property type="match status" value="1"/>
</dbReference>
<dbReference type="PRINTS" id="PR00996">
    <property type="entry name" value="CHERMTFRASE"/>
</dbReference>
<comment type="caution">
    <text evidence="8">The sequence shown here is derived from an EMBL/GenBank/DDBJ whole genome shotgun (WGS) entry which is preliminary data.</text>
</comment>
<evidence type="ECO:0000256" key="5">
    <source>
        <dbReference type="PIRNR" id="PIRNR000410"/>
    </source>
</evidence>
<evidence type="ECO:0000256" key="1">
    <source>
        <dbReference type="ARBA" id="ARBA00001541"/>
    </source>
</evidence>
<dbReference type="InterPro" id="IPR022642">
    <property type="entry name" value="CheR_C"/>
</dbReference>
<dbReference type="SUPFAM" id="SSF47757">
    <property type="entry name" value="Chemotaxis receptor methyltransferase CheR, N-terminal domain"/>
    <property type="match status" value="1"/>
</dbReference>
<dbReference type="PIRSF" id="PIRSF000410">
    <property type="entry name" value="CheR"/>
    <property type="match status" value="1"/>
</dbReference>
<dbReference type="PROSITE" id="PS50123">
    <property type="entry name" value="CHER"/>
    <property type="match status" value="1"/>
</dbReference>
<feature type="binding site" evidence="6">
    <location>
        <position position="118"/>
    </location>
    <ligand>
        <name>S-adenosyl-L-methionine</name>
        <dbReference type="ChEBI" id="CHEBI:59789"/>
    </ligand>
</feature>
<evidence type="ECO:0000256" key="3">
    <source>
        <dbReference type="ARBA" id="ARBA00022679"/>
    </source>
</evidence>
<comment type="catalytic activity">
    <reaction evidence="1 5">
        <text>L-glutamyl-[protein] + S-adenosyl-L-methionine = [protein]-L-glutamate 5-O-methyl ester + S-adenosyl-L-homocysteine</text>
        <dbReference type="Rhea" id="RHEA:24452"/>
        <dbReference type="Rhea" id="RHEA-COMP:10208"/>
        <dbReference type="Rhea" id="RHEA-COMP:10311"/>
        <dbReference type="ChEBI" id="CHEBI:29973"/>
        <dbReference type="ChEBI" id="CHEBI:57856"/>
        <dbReference type="ChEBI" id="CHEBI:59789"/>
        <dbReference type="ChEBI" id="CHEBI:82795"/>
        <dbReference type="EC" id="2.1.1.80"/>
    </reaction>
</comment>
<evidence type="ECO:0000256" key="4">
    <source>
        <dbReference type="ARBA" id="ARBA00022691"/>
    </source>
</evidence>
<evidence type="ECO:0000259" key="7">
    <source>
        <dbReference type="PROSITE" id="PS50123"/>
    </source>
</evidence>
<keyword evidence="4 5" id="KW-0949">S-adenosyl-L-methionine</keyword>
<dbReference type="InterPro" id="IPR050903">
    <property type="entry name" value="Bact_Chemotaxis_MeTrfase"/>
</dbReference>
<dbReference type="RefSeq" id="WP_180153601.1">
    <property type="nucleotide sequence ID" value="NZ_JACCEM010000002.1"/>
</dbReference>
<dbReference type="InterPro" id="IPR022641">
    <property type="entry name" value="CheR_N"/>
</dbReference>
<dbReference type="PANTHER" id="PTHR24422:SF26">
    <property type="entry name" value="CHEMOTAXIS PROTEIN METHYLTRANSFERASE"/>
    <property type="match status" value="1"/>
</dbReference>
<dbReference type="Gene3D" id="3.40.50.150">
    <property type="entry name" value="Vaccinia Virus protein VP39"/>
    <property type="match status" value="1"/>
</dbReference>
<keyword evidence="2 5" id="KW-0489">Methyltransferase</keyword>
<organism evidence="8 9">
    <name type="scientific">Parapusillimonas granuli</name>
    <dbReference type="NCBI Taxonomy" id="380911"/>
    <lineage>
        <taxon>Bacteria</taxon>
        <taxon>Pseudomonadati</taxon>
        <taxon>Pseudomonadota</taxon>
        <taxon>Betaproteobacteria</taxon>
        <taxon>Burkholderiales</taxon>
        <taxon>Alcaligenaceae</taxon>
        <taxon>Parapusillimonas</taxon>
    </lineage>
</organism>
<dbReference type="InterPro" id="IPR000780">
    <property type="entry name" value="CheR_MeTrfase"/>
</dbReference>
<dbReference type="SMART" id="SM00138">
    <property type="entry name" value="MeTrc"/>
    <property type="match status" value="1"/>
</dbReference>
<dbReference type="InterPro" id="IPR036804">
    <property type="entry name" value="CheR_N_sf"/>
</dbReference>
<dbReference type="InterPro" id="IPR026024">
    <property type="entry name" value="Chemotaxis_MeTrfase_CheR"/>
</dbReference>
<dbReference type="GO" id="GO:0032259">
    <property type="term" value="P:methylation"/>
    <property type="evidence" value="ECO:0007669"/>
    <property type="project" value="UniProtKB-KW"/>
</dbReference>
<evidence type="ECO:0000256" key="2">
    <source>
        <dbReference type="ARBA" id="ARBA00022603"/>
    </source>
</evidence>
<feature type="binding site" evidence="6">
    <location>
        <begin position="217"/>
        <end position="218"/>
    </location>
    <ligand>
        <name>S-adenosyl-L-methionine</name>
        <dbReference type="ChEBI" id="CHEBI:59789"/>
    </ligand>
</feature>
<name>A0A853FZN5_9BURK</name>
<proteinExistence type="predicted"/>